<evidence type="ECO:0000259" key="5">
    <source>
        <dbReference type="PROSITE" id="PS01031"/>
    </source>
</evidence>
<feature type="domain" description="SHSP" evidence="5">
    <location>
        <begin position="34"/>
        <end position="170"/>
    </location>
</feature>
<gene>
    <name evidence="6" type="ORF">BDW42DRAFT_30894</name>
</gene>
<feature type="compositionally biased region" description="Basic and acidic residues" evidence="4">
    <location>
        <begin position="80"/>
        <end position="90"/>
    </location>
</feature>
<dbReference type="AlphaFoldDB" id="A0A2J5I4T3"/>
<dbReference type="PANTHER" id="PTHR11527">
    <property type="entry name" value="HEAT-SHOCK PROTEIN 20 FAMILY MEMBER"/>
    <property type="match status" value="1"/>
</dbReference>
<dbReference type="SUPFAM" id="SSF49764">
    <property type="entry name" value="HSP20-like chaperones"/>
    <property type="match status" value="1"/>
</dbReference>
<dbReference type="InterPro" id="IPR008978">
    <property type="entry name" value="HSP20-like_chaperone"/>
</dbReference>
<dbReference type="InterPro" id="IPR031107">
    <property type="entry name" value="Small_HSP"/>
</dbReference>
<proteinExistence type="inferred from homology"/>
<organism evidence="6 7">
    <name type="scientific">Aspergillus taichungensis</name>
    <dbReference type="NCBI Taxonomy" id="482145"/>
    <lineage>
        <taxon>Eukaryota</taxon>
        <taxon>Fungi</taxon>
        <taxon>Dikarya</taxon>
        <taxon>Ascomycota</taxon>
        <taxon>Pezizomycotina</taxon>
        <taxon>Eurotiomycetes</taxon>
        <taxon>Eurotiomycetidae</taxon>
        <taxon>Eurotiales</taxon>
        <taxon>Aspergillaceae</taxon>
        <taxon>Aspergillus</taxon>
        <taxon>Aspergillus subgen. Circumdati</taxon>
    </lineage>
</organism>
<reference evidence="7" key="1">
    <citation type="submission" date="2017-12" db="EMBL/GenBank/DDBJ databases">
        <authorList>
            <consortium name="DOE Joint Genome Institute"/>
            <person name="Mondo S.J."/>
            <person name="Kjaerbolling I."/>
            <person name="Vesth T.C."/>
            <person name="Frisvad J.C."/>
            <person name="Nybo J.L."/>
            <person name="Theobald S."/>
            <person name="Kuo A."/>
            <person name="Bowyer P."/>
            <person name="Matsuda Y."/>
            <person name="Lyhne E.K."/>
            <person name="Kogle M.E."/>
            <person name="Clum A."/>
            <person name="Lipzen A."/>
            <person name="Salamov A."/>
            <person name="Ngan C.Y."/>
            <person name="Daum C."/>
            <person name="Chiniquy J."/>
            <person name="Barry K."/>
            <person name="LaButti K."/>
            <person name="Haridas S."/>
            <person name="Simmons B.A."/>
            <person name="Magnuson J.K."/>
            <person name="Mortensen U.H."/>
            <person name="Larsen T.O."/>
            <person name="Grigoriev I.V."/>
            <person name="Baker S.E."/>
            <person name="Andersen M.R."/>
            <person name="Nordberg H.P."/>
            <person name="Cantor M.N."/>
            <person name="Hua S.X."/>
        </authorList>
    </citation>
    <scope>NUCLEOTIDE SEQUENCE [LARGE SCALE GENOMIC DNA]</scope>
    <source>
        <strain evidence="7">IBT 19404</strain>
    </source>
</reference>
<evidence type="ECO:0000256" key="2">
    <source>
        <dbReference type="PROSITE-ProRule" id="PRU00285"/>
    </source>
</evidence>
<name>A0A2J5I4T3_9EURO</name>
<evidence type="ECO:0000256" key="1">
    <source>
        <dbReference type="ARBA" id="ARBA00023016"/>
    </source>
</evidence>
<keyword evidence="1 6" id="KW-0346">Stress response</keyword>
<dbReference type="CDD" id="cd06464">
    <property type="entry name" value="ACD_sHsps-like"/>
    <property type="match status" value="1"/>
</dbReference>
<accession>A0A2J5I4T3</accession>
<dbReference type="InterPro" id="IPR002068">
    <property type="entry name" value="A-crystallin/Hsp20_dom"/>
</dbReference>
<dbReference type="PROSITE" id="PS01031">
    <property type="entry name" value="SHSP"/>
    <property type="match status" value="1"/>
</dbReference>
<sequence length="170" mass="19285">MSLFRTMPTGGDFAPLFRLLDDYDVHRSGKSQNTAVRSFSPRFDVRESQDAYLLDGELPGISQKDIEIEFSDHQTLVVKGRTERQYHSEPSDQESNQSDTDDNAQTGEKRVQKSNHRFWVSERSVGEFHRTFSFPNRVDQDNVKASLKHGVLSIVVPKATAAGLKKITIE</sequence>
<evidence type="ECO:0000256" key="3">
    <source>
        <dbReference type="RuleBase" id="RU003616"/>
    </source>
</evidence>
<dbReference type="Pfam" id="PF00011">
    <property type="entry name" value="HSP20"/>
    <property type="match status" value="1"/>
</dbReference>
<evidence type="ECO:0000313" key="7">
    <source>
        <dbReference type="Proteomes" id="UP000235023"/>
    </source>
</evidence>
<feature type="compositionally biased region" description="Polar residues" evidence="4">
    <location>
        <begin position="93"/>
        <end position="106"/>
    </location>
</feature>
<dbReference type="Proteomes" id="UP000235023">
    <property type="component" value="Unassembled WGS sequence"/>
</dbReference>
<comment type="similarity">
    <text evidence="2 3">Belongs to the small heat shock protein (HSP20) family.</text>
</comment>
<evidence type="ECO:0000313" key="6">
    <source>
        <dbReference type="EMBL" id="PLN84755.1"/>
    </source>
</evidence>
<evidence type="ECO:0000256" key="4">
    <source>
        <dbReference type="SAM" id="MobiDB-lite"/>
    </source>
</evidence>
<dbReference type="EMBL" id="KZ559509">
    <property type="protein sequence ID" value="PLN84755.1"/>
    <property type="molecule type" value="Genomic_DNA"/>
</dbReference>
<dbReference type="Gene3D" id="2.60.40.790">
    <property type="match status" value="1"/>
</dbReference>
<keyword evidence="7" id="KW-1185">Reference proteome</keyword>
<feature type="region of interest" description="Disordered" evidence="4">
    <location>
        <begin position="80"/>
        <end position="115"/>
    </location>
</feature>
<protein>
    <submittedName>
        <fullName evidence="6">30 kDa heat shock protein</fullName>
    </submittedName>
</protein>
<dbReference type="OrthoDB" id="1431247at2759"/>